<dbReference type="EMBL" id="CADCTO010000390">
    <property type="protein sequence ID" value="CAA9271813.1"/>
    <property type="molecule type" value="Genomic_DNA"/>
</dbReference>
<dbReference type="InterPro" id="IPR024087">
    <property type="entry name" value="Creatininase-like_sf"/>
</dbReference>
<keyword evidence="2" id="KW-0479">Metal-binding</keyword>
<dbReference type="InterPro" id="IPR003785">
    <property type="entry name" value="Creatininase/forma_Hydrolase"/>
</dbReference>
<dbReference type="GO" id="GO:0016747">
    <property type="term" value="F:acyltransferase activity, transferring groups other than amino-acyl groups"/>
    <property type="evidence" value="ECO:0007669"/>
    <property type="project" value="InterPro"/>
</dbReference>
<feature type="domain" description="N-acetyltransferase" evidence="6">
    <location>
        <begin position="255"/>
        <end position="391"/>
    </location>
</feature>
<accession>A0A6J4J7S6</accession>
<dbReference type="Pfam" id="PF13508">
    <property type="entry name" value="Acetyltransf_7"/>
    <property type="match status" value="1"/>
</dbReference>
<protein>
    <submittedName>
        <fullName evidence="7">Creatinine amidohydrolase</fullName>
        <ecNumber evidence="7">3.5.2.10</ecNumber>
    </submittedName>
</protein>
<dbReference type="Pfam" id="PF18014">
    <property type="entry name" value="Acetyltransf_18"/>
    <property type="match status" value="1"/>
</dbReference>
<proteinExistence type="inferred from homology"/>
<reference evidence="7" key="1">
    <citation type="submission" date="2020-02" db="EMBL/GenBank/DDBJ databases">
        <authorList>
            <person name="Meier V. D."/>
        </authorList>
    </citation>
    <scope>NUCLEOTIDE SEQUENCE</scope>
    <source>
        <strain evidence="7">AVDCRST_MAG63</strain>
    </source>
</reference>
<comment type="cofactor">
    <cofactor evidence="1">
        <name>Zn(2+)</name>
        <dbReference type="ChEBI" id="CHEBI:29105"/>
    </cofactor>
</comment>
<dbReference type="SUPFAM" id="SSF102215">
    <property type="entry name" value="Creatininase"/>
    <property type="match status" value="1"/>
</dbReference>
<evidence type="ECO:0000256" key="3">
    <source>
        <dbReference type="ARBA" id="ARBA00022801"/>
    </source>
</evidence>
<dbReference type="PROSITE" id="PS51186">
    <property type="entry name" value="GNAT"/>
    <property type="match status" value="1"/>
</dbReference>
<dbReference type="PANTHER" id="PTHR35005:SF1">
    <property type="entry name" value="2-AMINO-5-FORMYLAMINO-6-RIBOSYLAMINOPYRIMIDIN-4(3H)-ONE 5'-MONOPHOSPHATE DEFORMYLASE"/>
    <property type="match status" value="1"/>
</dbReference>
<gene>
    <name evidence="7" type="ORF">AVDCRST_MAG63-2978</name>
</gene>
<dbReference type="CDD" id="cd04301">
    <property type="entry name" value="NAT_SF"/>
    <property type="match status" value="1"/>
</dbReference>
<evidence type="ECO:0000313" key="7">
    <source>
        <dbReference type="EMBL" id="CAA9271813.1"/>
    </source>
</evidence>
<sequence length="538" mass="57586">MIDGRSTTDDWQRHSGRVCVLPVGSFEQHGAHLPLATDILCAEFFAGMLADELSAALLPALPFGTCMEHGGFRGSVSLRPETLMQILRDVADEVERQQFRVLVVVNGHGGNFALAPVVRDINRRDRPLKLLLVDWWEQAQPGGAAAESAARGLDLHAGEMETSVVLAMRPDLVRPHPMDRPGDGAAEAFPLAQRDLNSFGVGHFSPGGVVGYPSLASAEKGQALIDSVRARLVPFVRDRIRRLTEQPRYAGGGGIAVRAMGPDDVPDGMRLKTLAGWNQTEADWRLFLEGPCPGGFVAVQDGRVVGTVAVIRYGEDLAWIGMMLVDPAFRRLGIGRLLLEHAVAGVAASGRAAIKLDATPAGKALYDTMGFVDESRLHRLTHANLPPLPEPAGGGACAAVTEEDWPGIDVLDRSVFGADRGRVLRALAAQDPPRALRLTRAGRVEGFCFARPGSRYHQIGPIVAGSVDDAILLSTAALRGLGGRPIVLDVPDAQAEFLRRLAALGFARDRSFVRMARAPAPPAAPQDRVFAICGPEFG</sequence>
<dbReference type="GO" id="GO:0016811">
    <property type="term" value="F:hydrolase activity, acting on carbon-nitrogen (but not peptide) bonds, in linear amides"/>
    <property type="evidence" value="ECO:0007669"/>
    <property type="project" value="TreeGrafter"/>
</dbReference>
<evidence type="ECO:0000256" key="4">
    <source>
        <dbReference type="ARBA" id="ARBA00022833"/>
    </source>
</evidence>
<keyword evidence="3 7" id="KW-0378">Hydrolase</keyword>
<evidence type="ECO:0000256" key="1">
    <source>
        <dbReference type="ARBA" id="ARBA00001947"/>
    </source>
</evidence>
<dbReference type="InterPro" id="IPR041496">
    <property type="entry name" value="YitH/HolE_GNAT"/>
</dbReference>
<dbReference type="Gene3D" id="3.40.630.30">
    <property type="match status" value="1"/>
</dbReference>
<evidence type="ECO:0000256" key="2">
    <source>
        <dbReference type="ARBA" id="ARBA00022723"/>
    </source>
</evidence>
<dbReference type="GO" id="GO:0046872">
    <property type="term" value="F:metal ion binding"/>
    <property type="evidence" value="ECO:0007669"/>
    <property type="project" value="UniProtKB-KW"/>
</dbReference>
<evidence type="ECO:0000256" key="5">
    <source>
        <dbReference type="ARBA" id="ARBA00024029"/>
    </source>
</evidence>
<dbReference type="Gene3D" id="3.40.630.90">
    <property type="match status" value="1"/>
</dbReference>
<dbReference type="Pfam" id="PF02633">
    <property type="entry name" value="Creatininase"/>
    <property type="match status" value="1"/>
</dbReference>
<dbReference type="SUPFAM" id="SSF55729">
    <property type="entry name" value="Acyl-CoA N-acyltransferases (Nat)"/>
    <property type="match status" value="1"/>
</dbReference>
<name>A0A6J4J7S6_9BACT</name>
<dbReference type="EC" id="3.5.2.10" evidence="7"/>
<dbReference type="GO" id="GO:0009231">
    <property type="term" value="P:riboflavin biosynthetic process"/>
    <property type="evidence" value="ECO:0007669"/>
    <property type="project" value="TreeGrafter"/>
</dbReference>
<organism evidence="7">
    <name type="scientific">uncultured Armatimonadetes bacterium</name>
    <dbReference type="NCBI Taxonomy" id="157466"/>
    <lineage>
        <taxon>Bacteria</taxon>
        <taxon>Bacillati</taxon>
        <taxon>Armatimonadota</taxon>
        <taxon>environmental samples</taxon>
    </lineage>
</organism>
<comment type="similarity">
    <text evidence="5">Belongs to the creatininase superfamily.</text>
</comment>
<dbReference type="AlphaFoldDB" id="A0A6J4J7S6"/>
<dbReference type="Gene3D" id="3.40.50.10310">
    <property type="entry name" value="Creatininase"/>
    <property type="match status" value="1"/>
</dbReference>
<dbReference type="InterPro" id="IPR016181">
    <property type="entry name" value="Acyl_CoA_acyltransferase"/>
</dbReference>
<keyword evidence="4" id="KW-0862">Zinc</keyword>
<evidence type="ECO:0000259" key="6">
    <source>
        <dbReference type="PROSITE" id="PS51186"/>
    </source>
</evidence>
<dbReference type="GO" id="GO:0047789">
    <property type="term" value="F:creatininase activity"/>
    <property type="evidence" value="ECO:0007669"/>
    <property type="project" value="UniProtKB-EC"/>
</dbReference>
<dbReference type="PANTHER" id="PTHR35005">
    <property type="entry name" value="3-DEHYDRO-SCYLLO-INOSOSE HYDROLASE"/>
    <property type="match status" value="1"/>
</dbReference>
<dbReference type="InterPro" id="IPR000182">
    <property type="entry name" value="GNAT_dom"/>
</dbReference>